<dbReference type="InterPro" id="IPR003594">
    <property type="entry name" value="HATPase_dom"/>
</dbReference>
<dbReference type="CDD" id="cd00082">
    <property type="entry name" value="HisKA"/>
    <property type="match status" value="1"/>
</dbReference>
<keyword evidence="5 9" id="KW-0418">Kinase</keyword>
<dbReference type="Proteomes" id="UP000215214">
    <property type="component" value="Chromosome TJEJU"/>
</dbReference>
<evidence type="ECO:0000259" key="7">
    <source>
        <dbReference type="PROSITE" id="PS50109"/>
    </source>
</evidence>
<dbReference type="InterPro" id="IPR036890">
    <property type="entry name" value="HATPase_C_sf"/>
</dbReference>
<dbReference type="KEGG" id="tje:TJEJU_0727"/>
<dbReference type="SMART" id="SM00387">
    <property type="entry name" value="HATPase_c"/>
    <property type="match status" value="1"/>
</dbReference>
<dbReference type="Gene3D" id="3.30.565.10">
    <property type="entry name" value="Histidine kinase-like ATPase, C-terminal domain"/>
    <property type="match status" value="1"/>
</dbReference>
<evidence type="ECO:0000256" key="1">
    <source>
        <dbReference type="ARBA" id="ARBA00000085"/>
    </source>
</evidence>
<accession>A0A238U5L1</accession>
<dbReference type="EC" id="2.7.13.3" evidence="2"/>
<feature type="domain" description="Histidine kinase" evidence="7">
    <location>
        <begin position="197"/>
        <end position="413"/>
    </location>
</feature>
<keyword evidence="10" id="KW-1185">Reference proteome</keyword>
<dbReference type="Pfam" id="PF00989">
    <property type="entry name" value="PAS"/>
    <property type="match status" value="1"/>
</dbReference>
<evidence type="ECO:0000256" key="6">
    <source>
        <dbReference type="SAM" id="Coils"/>
    </source>
</evidence>
<feature type="coiled-coil region" evidence="6">
    <location>
        <begin position="124"/>
        <end position="193"/>
    </location>
</feature>
<dbReference type="InterPro" id="IPR003661">
    <property type="entry name" value="HisK_dim/P_dom"/>
</dbReference>
<evidence type="ECO:0000256" key="3">
    <source>
        <dbReference type="ARBA" id="ARBA00022553"/>
    </source>
</evidence>
<evidence type="ECO:0000256" key="4">
    <source>
        <dbReference type="ARBA" id="ARBA00022679"/>
    </source>
</evidence>
<evidence type="ECO:0000256" key="5">
    <source>
        <dbReference type="ARBA" id="ARBA00022777"/>
    </source>
</evidence>
<feature type="domain" description="PAS" evidence="8">
    <location>
        <begin position="6"/>
        <end position="76"/>
    </location>
</feature>
<keyword evidence="6" id="KW-0175">Coiled coil</keyword>
<dbReference type="InterPro" id="IPR013767">
    <property type="entry name" value="PAS_fold"/>
</dbReference>
<dbReference type="EMBL" id="LT899436">
    <property type="protein sequence ID" value="SNR14499.1"/>
    <property type="molecule type" value="Genomic_DNA"/>
</dbReference>
<comment type="catalytic activity">
    <reaction evidence="1">
        <text>ATP + protein L-histidine = ADP + protein N-phospho-L-histidine.</text>
        <dbReference type="EC" id="2.7.13.3"/>
    </reaction>
</comment>
<dbReference type="GO" id="GO:0005886">
    <property type="term" value="C:plasma membrane"/>
    <property type="evidence" value="ECO:0007669"/>
    <property type="project" value="TreeGrafter"/>
</dbReference>
<dbReference type="CDD" id="cd00130">
    <property type="entry name" value="PAS"/>
    <property type="match status" value="1"/>
</dbReference>
<dbReference type="Gene3D" id="1.10.287.130">
    <property type="match status" value="1"/>
</dbReference>
<evidence type="ECO:0000256" key="2">
    <source>
        <dbReference type="ARBA" id="ARBA00012438"/>
    </source>
</evidence>
<dbReference type="InterPro" id="IPR035965">
    <property type="entry name" value="PAS-like_dom_sf"/>
</dbReference>
<dbReference type="PANTHER" id="PTHR43047">
    <property type="entry name" value="TWO-COMPONENT HISTIDINE PROTEIN KINASE"/>
    <property type="match status" value="1"/>
</dbReference>
<reference evidence="9 10" key="1">
    <citation type="submission" date="2017-07" db="EMBL/GenBank/DDBJ databases">
        <authorList>
            <person name="Sun Z.S."/>
            <person name="Albrecht U."/>
            <person name="Echele G."/>
            <person name="Lee C.C."/>
        </authorList>
    </citation>
    <scope>NUCLEOTIDE SEQUENCE [LARGE SCALE GENOMIC DNA]</scope>
    <source>
        <strain evidence="10">type strain: KCTC 22618</strain>
    </source>
</reference>
<dbReference type="InterPro" id="IPR004358">
    <property type="entry name" value="Sig_transdc_His_kin-like_C"/>
</dbReference>
<dbReference type="PROSITE" id="PS50109">
    <property type="entry name" value="HIS_KIN"/>
    <property type="match status" value="1"/>
</dbReference>
<dbReference type="PANTHER" id="PTHR43047:SF72">
    <property type="entry name" value="OSMOSENSING HISTIDINE PROTEIN KINASE SLN1"/>
    <property type="match status" value="1"/>
</dbReference>
<dbReference type="Gene3D" id="3.30.450.20">
    <property type="entry name" value="PAS domain"/>
    <property type="match status" value="1"/>
</dbReference>
<dbReference type="Pfam" id="PF02518">
    <property type="entry name" value="HATPase_c"/>
    <property type="match status" value="1"/>
</dbReference>
<dbReference type="SMART" id="SM00091">
    <property type="entry name" value="PAS"/>
    <property type="match status" value="1"/>
</dbReference>
<dbReference type="InterPro" id="IPR036097">
    <property type="entry name" value="HisK_dim/P_sf"/>
</dbReference>
<sequence>MFDKEERIIFDTLFEAVSEGIIVVDKNQEIMVVNSSAEAMFGYNKGELLNQQLKTLIPQKYKGTHDSHFNSFLKVQQKRQMGHGRDLYAAHKNGSVFPIEVGLNPFEMQGEMYTMALVVDISLRKHQELEILELNTKLENKVRERTKSLSETVDELEKMNQQLDEENKKRIVAEKKAKVALKKERELNELKTKFLSLVSHEFKTPLSGILTSTMLLSKYKLTEQQEKREKHLSIIKNKVHYLNNILNDFLSVEKLEKGEIKYNLTSFQIKRTIKEAISGASLLLKKGQEIVCNSDMEDITIHQDEKIMELTFLNLLSNAVKYSPENTIITISVRQNHSETTVQVEDQGFGIPEKDQKNIFQRYFRAENVLLNEGTGIGLNIVKSHLENLGGTITFTSKENVGSTFIVTIPNKAEL</sequence>
<dbReference type="SUPFAM" id="SSF47384">
    <property type="entry name" value="Homodimeric domain of signal transducing histidine kinase"/>
    <property type="match status" value="1"/>
</dbReference>
<dbReference type="SUPFAM" id="SSF55785">
    <property type="entry name" value="PYP-like sensor domain (PAS domain)"/>
    <property type="match status" value="1"/>
</dbReference>
<evidence type="ECO:0000259" key="8">
    <source>
        <dbReference type="PROSITE" id="PS50112"/>
    </source>
</evidence>
<keyword evidence="4 9" id="KW-0808">Transferase</keyword>
<dbReference type="SUPFAM" id="SSF55874">
    <property type="entry name" value="ATPase domain of HSP90 chaperone/DNA topoisomerase II/histidine kinase"/>
    <property type="match status" value="1"/>
</dbReference>
<protein>
    <recommendedName>
        <fullName evidence="2">histidine kinase</fullName>
        <ecNumber evidence="2">2.7.13.3</ecNumber>
    </recommendedName>
</protein>
<dbReference type="InterPro" id="IPR000014">
    <property type="entry name" value="PAS"/>
</dbReference>
<evidence type="ECO:0000313" key="9">
    <source>
        <dbReference type="EMBL" id="SNR14499.1"/>
    </source>
</evidence>
<dbReference type="Pfam" id="PF00512">
    <property type="entry name" value="HisKA"/>
    <property type="match status" value="1"/>
</dbReference>
<evidence type="ECO:0000313" key="10">
    <source>
        <dbReference type="Proteomes" id="UP000215214"/>
    </source>
</evidence>
<dbReference type="NCBIfam" id="TIGR00229">
    <property type="entry name" value="sensory_box"/>
    <property type="match status" value="1"/>
</dbReference>
<dbReference type="GO" id="GO:0000155">
    <property type="term" value="F:phosphorelay sensor kinase activity"/>
    <property type="evidence" value="ECO:0007669"/>
    <property type="project" value="InterPro"/>
</dbReference>
<proteinExistence type="predicted"/>
<gene>
    <name evidence="9" type="ORF">TJEJU_0727</name>
</gene>
<organism evidence="9 10">
    <name type="scientific">Tenacibaculum jejuense</name>
    <dbReference type="NCBI Taxonomy" id="584609"/>
    <lineage>
        <taxon>Bacteria</taxon>
        <taxon>Pseudomonadati</taxon>
        <taxon>Bacteroidota</taxon>
        <taxon>Flavobacteriia</taxon>
        <taxon>Flavobacteriales</taxon>
        <taxon>Flavobacteriaceae</taxon>
        <taxon>Tenacibaculum</taxon>
    </lineage>
</organism>
<dbReference type="SMART" id="SM00388">
    <property type="entry name" value="HisKA"/>
    <property type="match status" value="1"/>
</dbReference>
<dbReference type="PRINTS" id="PR00344">
    <property type="entry name" value="BCTRLSENSOR"/>
</dbReference>
<dbReference type="RefSeq" id="WP_095069504.1">
    <property type="nucleotide sequence ID" value="NZ_LT899436.1"/>
</dbReference>
<dbReference type="FunFam" id="3.30.565.10:FF:000006">
    <property type="entry name" value="Sensor histidine kinase WalK"/>
    <property type="match status" value="1"/>
</dbReference>
<dbReference type="AlphaFoldDB" id="A0A238U5L1"/>
<dbReference type="GO" id="GO:0006355">
    <property type="term" value="P:regulation of DNA-templated transcription"/>
    <property type="evidence" value="ECO:0007669"/>
    <property type="project" value="InterPro"/>
</dbReference>
<dbReference type="PROSITE" id="PS50112">
    <property type="entry name" value="PAS"/>
    <property type="match status" value="1"/>
</dbReference>
<dbReference type="GO" id="GO:0009927">
    <property type="term" value="F:histidine phosphotransfer kinase activity"/>
    <property type="evidence" value="ECO:0007669"/>
    <property type="project" value="TreeGrafter"/>
</dbReference>
<name>A0A238U5L1_9FLAO</name>
<dbReference type="OrthoDB" id="9808408at2"/>
<dbReference type="InterPro" id="IPR005467">
    <property type="entry name" value="His_kinase_dom"/>
</dbReference>
<keyword evidence="3" id="KW-0597">Phosphoprotein</keyword>